<gene>
    <name evidence="1" type="ORF">IFO66_11975</name>
</gene>
<dbReference type="RefSeq" id="WP_192025371.1">
    <property type="nucleotide sequence ID" value="NZ_JACYTN010000007.1"/>
</dbReference>
<reference evidence="1 2" key="1">
    <citation type="submission" date="2020-09" db="EMBL/GenBank/DDBJ databases">
        <title>Paenibacillus sp. CAU 1523 isolated from sand of Haeundae Beach.</title>
        <authorList>
            <person name="Kim W."/>
        </authorList>
    </citation>
    <scope>NUCLEOTIDE SEQUENCE [LARGE SCALE GENOMIC DNA]</scope>
    <source>
        <strain evidence="1 2">CAU 1523</strain>
    </source>
</reference>
<dbReference type="SUPFAM" id="SSF53335">
    <property type="entry name" value="S-adenosyl-L-methionine-dependent methyltransferases"/>
    <property type="match status" value="1"/>
</dbReference>
<dbReference type="EMBL" id="JACYTN010000007">
    <property type="protein sequence ID" value="MBD8499021.1"/>
    <property type="molecule type" value="Genomic_DNA"/>
</dbReference>
<comment type="caution">
    <text evidence="1">The sequence shown here is derived from an EMBL/GenBank/DDBJ whole genome shotgun (WGS) entry which is preliminary data.</text>
</comment>
<dbReference type="Proteomes" id="UP000634529">
    <property type="component" value="Unassembled WGS sequence"/>
</dbReference>
<evidence type="ECO:0008006" key="3">
    <source>
        <dbReference type="Google" id="ProtNLM"/>
    </source>
</evidence>
<dbReference type="InterPro" id="IPR029063">
    <property type="entry name" value="SAM-dependent_MTases_sf"/>
</dbReference>
<keyword evidence="2" id="KW-1185">Reference proteome</keyword>
<evidence type="ECO:0000313" key="1">
    <source>
        <dbReference type="EMBL" id="MBD8499021.1"/>
    </source>
</evidence>
<accession>A0ABR9AY12</accession>
<evidence type="ECO:0000313" key="2">
    <source>
        <dbReference type="Proteomes" id="UP000634529"/>
    </source>
</evidence>
<dbReference type="Gene3D" id="3.40.50.150">
    <property type="entry name" value="Vaccinia Virus protein VP39"/>
    <property type="match status" value="1"/>
</dbReference>
<organism evidence="1 2">
    <name type="scientific">Paenibacillus arenosi</name>
    <dbReference type="NCBI Taxonomy" id="2774142"/>
    <lineage>
        <taxon>Bacteria</taxon>
        <taxon>Bacillati</taxon>
        <taxon>Bacillota</taxon>
        <taxon>Bacilli</taxon>
        <taxon>Bacillales</taxon>
        <taxon>Paenibacillaceae</taxon>
        <taxon>Paenibacillus</taxon>
    </lineage>
</organism>
<name>A0ABR9AY12_9BACL</name>
<sequence length="102" mass="11660">MVLSRRAAEIEYHEQFYKQAELFEPGTWLSKPVQVVLDYLDKLLKNNSLEDHLQKGAAFRVLDLACGVGRNSIPIAKRIREQDGVVVCVVDVCCLEKEDELR</sequence>
<proteinExistence type="predicted"/>
<protein>
    <recommendedName>
        <fullName evidence="3">Methyltransferase domain-containing protein</fullName>
    </recommendedName>
</protein>